<organism evidence="2 3">
    <name type="scientific">Geotalea uraniireducens (strain Rf4)</name>
    <name type="common">Geobacter uraniireducens</name>
    <dbReference type="NCBI Taxonomy" id="351605"/>
    <lineage>
        <taxon>Bacteria</taxon>
        <taxon>Pseudomonadati</taxon>
        <taxon>Thermodesulfobacteriota</taxon>
        <taxon>Desulfuromonadia</taxon>
        <taxon>Geobacterales</taxon>
        <taxon>Geobacteraceae</taxon>
        <taxon>Geotalea</taxon>
    </lineage>
</organism>
<feature type="transmembrane region" description="Helical" evidence="1">
    <location>
        <begin position="121"/>
        <end position="139"/>
    </location>
</feature>
<keyword evidence="1" id="KW-0472">Membrane</keyword>
<dbReference type="EMBL" id="CP000698">
    <property type="protein sequence ID" value="ABQ26939.1"/>
    <property type="molecule type" value="Genomic_DNA"/>
</dbReference>
<dbReference type="OrthoDB" id="3190590at2"/>
<name>A5G571_GEOUR</name>
<evidence type="ECO:0008006" key="4">
    <source>
        <dbReference type="Google" id="ProtNLM"/>
    </source>
</evidence>
<dbReference type="InterPro" id="IPR026366">
    <property type="entry name" value="Seleno_YedE"/>
</dbReference>
<feature type="transmembrane region" description="Helical" evidence="1">
    <location>
        <begin position="160"/>
        <end position="179"/>
    </location>
</feature>
<feature type="transmembrane region" description="Helical" evidence="1">
    <location>
        <begin position="230"/>
        <end position="247"/>
    </location>
</feature>
<dbReference type="AlphaFoldDB" id="A5G571"/>
<keyword evidence="1" id="KW-1133">Transmembrane helix</keyword>
<dbReference type="NCBIfam" id="TIGR04112">
    <property type="entry name" value="seleno_YedE"/>
    <property type="match status" value="1"/>
</dbReference>
<dbReference type="HOGENOM" id="CLU_064908_0_0_7"/>
<feature type="transmembrane region" description="Helical" evidence="1">
    <location>
        <begin position="64"/>
        <end position="81"/>
    </location>
</feature>
<sequence>MNLRDRHFWIILATGALLGTLGVLLAVWGNPENSGICVSCFIENSAGALGFHDNPRMQYLRPELIGFVLGAAVSAIAAREFRSRGGRAPLPRLVSGIFLMVGCAVFIGCPIKLFLRLTAGDLTAAAGVIGLVAGVWAGLRGLSNGVELGTHQREQGGSGLLVPVFFALLLVFLIFRPGFVLSSDKGSAAQYAPWAISLGVGLLLGALAQRSRFCITGSVRDAMLMGLRSYMPWGFLAFCGAAVMFNISSGRFHPGMFGQPGSHPDHIWSFLGMGLVGWISVIIGGCPFRQLIKAGEGDADAGLVVLGMFIGGALVQSWGIAATAAGVSFYGKVAVLAGFTFILATSLLCRERIA</sequence>
<reference evidence="2 3" key="1">
    <citation type="submission" date="2007-05" db="EMBL/GenBank/DDBJ databases">
        <title>Complete sequence of Geobacter uraniireducens Rf4.</title>
        <authorList>
            <consortium name="US DOE Joint Genome Institute"/>
            <person name="Copeland A."/>
            <person name="Lucas S."/>
            <person name="Lapidus A."/>
            <person name="Barry K."/>
            <person name="Detter J.C."/>
            <person name="Glavina del Rio T."/>
            <person name="Hammon N."/>
            <person name="Israni S."/>
            <person name="Dalin E."/>
            <person name="Tice H."/>
            <person name="Pitluck S."/>
            <person name="Chertkov O."/>
            <person name="Brettin T."/>
            <person name="Bruce D."/>
            <person name="Han C."/>
            <person name="Schmutz J."/>
            <person name="Larimer F."/>
            <person name="Land M."/>
            <person name="Hauser L."/>
            <person name="Kyrpides N."/>
            <person name="Mikhailova N."/>
            <person name="Shelobolina E."/>
            <person name="Aklujkar M."/>
            <person name="Lovley D."/>
            <person name="Richardson P."/>
        </authorList>
    </citation>
    <scope>NUCLEOTIDE SEQUENCE [LARGE SCALE GENOMIC DNA]</scope>
    <source>
        <strain evidence="2 3">Rf4</strain>
    </source>
</reference>
<feature type="transmembrane region" description="Helical" evidence="1">
    <location>
        <begin position="7"/>
        <end position="28"/>
    </location>
</feature>
<keyword evidence="3" id="KW-1185">Reference proteome</keyword>
<evidence type="ECO:0000313" key="3">
    <source>
        <dbReference type="Proteomes" id="UP000006695"/>
    </source>
</evidence>
<feature type="transmembrane region" description="Helical" evidence="1">
    <location>
        <begin position="327"/>
        <end position="349"/>
    </location>
</feature>
<dbReference type="InterPro" id="IPR007272">
    <property type="entry name" value="Sulf_transp_TsuA/YedE"/>
</dbReference>
<dbReference type="RefSeq" id="WP_011939615.1">
    <property type="nucleotide sequence ID" value="NC_009483.1"/>
</dbReference>
<accession>A5G571</accession>
<feature type="transmembrane region" description="Helical" evidence="1">
    <location>
        <begin position="93"/>
        <end position="115"/>
    </location>
</feature>
<dbReference type="KEGG" id="gur:Gura_2765"/>
<evidence type="ECO:0000313" key="2">
    <source>
        <dbReference type="EMBL" id="ABQ26939.1"/>
    </source>
</evidence>
<keyword evidence="1" id="KW-0812">Transmembrane</keyword>
<proteinExistence type="predicted"/>
<gene>
    <name evidence="2" type="ordered locus">Gura_2765</name>
</gene>
<dbReference type="PANTHER" id="PTHR30574">
    <property type="entry name" value="INNER MEMBRANE PROTEIN YEDE"/>
    <property type="match status" value="1"/>
</dbReference>
<dbReference type="GO" id="GO:0005886">
    <property type="term" value="C:plasma membrane"/>
    <property type="evidence" value="ECO:0007669"/>
    <property type="project" value="TreeGrafter"/>
</dbReference>
<feature type="transmembrane region" description="Helical" evidence="1">
    <location>
        <begin position="267"/>
        <end position="288"/>
    </location>
</feature>
<dbReference type="Proteomes" id="UP000006695">
    <property type="component" value="Chromosome"/>
</dbReference>
<feature type="transmembrane region" description="Helical" evidence="1">
    <location>
        <begin position="300"/>
        <end position="321"/>
    </location>
</feature>
<feature type="transmembrane region" description="Helical" evidence="1">
    <location>
        <begin position="191"/>
        <end position="209"/>
    </location>
</feature>
<dbReference type="PANTHER" id="PTHR30574:SF12">
    <property type="entry name" value="SULPHUR TRANSPORT DOMAIN-CONTAINING PROTEIN"/>
    <property type="match status" value="1"/>
</dbReference>
<evidence type="ECO:0000256" key="1">
    <source>
        <dbReference type="SAM" id="Phobius"/>
    </source>
</evidence>
<dbReference type="STRING" id="351605.Gura_2765"/>
<protein>
    <recommendedName>
        <fullName evidence="4">YedE-related selenium metabolism membrane protein</fullName>
    </recommendedName>
</protein>